<dbReference type="GO" id="GO:0003677">
    <property type="term" value="F:DNA binding"/>
    <property type="evidence" value="ECO:0007669"/>
    <property type="project" value="InterPro"/>
</dbReference>
<proteinExistence type="evidence at transcript level"/>
<dbReference type="EMBL" id="JX839697">
    <property type="protein sequence ID" value="AFY23228.1"/>
    <property type="molecule type" value="mRNA"/>
</dbReference>
<protein>
    <submittedName>
        <fullName evidence="2">Dinoflagellate viral nucleoprotein DVNP.9</fullName>
    </submittedName>
</protein>
<keyword evidence="2" id="KW-0282">Flagellum</keyword>
<organism evidence="2">
    <name type="scientific">Hematodinium sp. SG-2012</name>
    <dbReference type="NCBI Taxonomy" id="1263730"/>
    <lineage>
        <taxon>Eukaryota</taxon>
        <taxon>Sar</taxon>
        <taxon>Alveolata</taxon>
        <taxon>Dinophyceae</taxon>
        <taxon>Syndiniales</taxon>
        <taxon>Syndiniaceae</taxon>
        <taxon>Hematodinium</taxon>
    </lineage>
</organism>
<feature type="compositionally biased region" description="Basic and acidic residues" evidence="1">
    <location>
        <begin position="1"/>
        <end position="10"/>
    </location>
</feature>
<name>K9NUG3_9DINO</name>
<feature type="compositionally biased region" description="Basic residues" evidence="1">
    <location>
        <begin position="75"/>
        <end position="94"/>
    </location>
</feature>
<dbReference type="Pfam" id="PF19060">
    <property type="entry name" value="DVNP"/>
    <property type="match status" value="1"/>
</dbReference>
<dbReference type="InterPro" id="IPR043928">
    <property type="entry name" value="DNVP"/>
</dbReference>
<dbReference type="AlphaFoldDB" id="K9NUG3"/>
<sequence>MVMEPTEKSAKSAMKVTKATKKSATKVAPTGKSAMKVAQATEKSTMKVTEATEKSAMKVTKTTKKSAMKVPKVMKSGKKVGMKKKAKRVSKIARGKSAKLRVFRGKKEKTSGGLTKNLLVKNRLGKVVSKKQLEHGKKIYNKGAKKWIDAVMKARKALNIKGFQSVGGETVGGKALLARARQLYKN</sequence>
<reference evidence="2" key="1">
    <citation type="journal article" date="2012" name="Curr. Biol.">
        <title>Loss of nucleosomal DNA condensation coincides with appearance of a novel nuclear protein in dinoflagellates.</title>
        <authorList>
            <person name="Gornik S.G."/>
            <person name="Ford K.L."/>
            <person name="Mulhern T.D."/>
            <person name="Bacic A."/>
            <person name="McFadden G.I."/>
            <person name="Waller R.F."/>
        </authorList>
    </citation>
    <scope>NUCLEOTIDE SEQUENCE</scope>
</reference>
<accession>K9NUG3</accession>
<evidence type="ECO:0000313" key="2">
    <source>
        <dbReference type="EMBL" id="AFY23228.1"/>
    </source>
</evidence>
<dbReference type="GO" id="GO:0051276">
    <property type="term" value="P:chromosome organization"/>
    <property type="evidence" value="ECO:0007669"/>
    <property type="project" value="InterPro"/>
</dbReference>
<keyword evidence="2" id="KW-0969">Cilium</keyword>
<feature type="region of interest" description="Disordered" evidence="1">
    <location>
        <begin position="1"/>
        <end position="94"/>
    </location>
</feature>
<evidence type="ECO:0000256" key="1">
    <source>
        <dbReference type="SAM" id="MobiDB-lite"/>
    </source>
</evidence>
<keyword evidence="2" id="KW-0966">Cell projection</keyword>